<protein>
    <submittedName>
        <fullName evidence="3">Uncharacterized protein</fullName>
    </submittedName>
</protein>
<comment type="caution">
    <text evidence="3">The sequence shown here is derived from an EMBL/GenBank/DDBJ whole genome shotgun (WGS) entry which is preliminary data.</text>
</comment>
<gene>
    <name evidence="3" type="ORF">C2S53_002516</name>
</gene>
<feature type="chain" id="PRO_5042164855" evidence="2">
    <location>
        <begin position="23"/>
        <end position="154"/>
    </location>
</feature>
<evidence type="ECO:0000313" key="3">
    <source>
        <dbReference type="EMBL" id="KAH6834557.1"/>
    </source>
</evidence>
<evidence type="ECO:0000256" key="2">
    <source>
        <dbReference type="SAM" id="SignalP"/>
    </source>
</evidence>
<keyword evidence="2" id="KW-0732">Signal</keyword>
<feature type="compositionally biased region" description="Basic and acidic residues" evidence="1">
    <location>
        <begin position="91"/>
        <end position="111"/>
    </location>
</feature>
<feature type="compositionally biased region" description="Basic and acidic residues" evidence="1">
    <location>
        <begin position="119"/>
        <end position="128"/>
    </location>
</feature>
<dbReference type="AlphaFoldDB" id="A0AAD4JIS3"/>
<dbReference type="EMBL" id="SDAM02000045">
    <property type="protein sequence ID" value="KAH6834557.1"/>
    <property type="molecule type" value="Genomic_DNA"/>
</dbReference>
<name>A0AAD4JIS3_PERFH</name>
<dbReference type="Proteomes" id="UP001190926">
    <property type="component" value="Unassembled WGS sequence"/>
</dbReference>
<evidence type="ECO:0000256" key="1">
    <source>
        <dbReference type="SAM" id="MobiDB-lite"/>
    </source>
</evidence>
<proteinExistence type="predicted"/>
<sequence length="154" mass="16937">MSCVYLIVFLLGLLPLSTLTTAEQSGGAAAALDDRALTDRFCLRGYRSKIQNPPPPQSTEKSLEKTSFADAAMQETAVEPEKMSEDDEEGNPPKEKVAMKNSKERRYEGKASDNNVKITEQKAEEATKSKPAAVAAASPFKPKRSNFYDFEDIN</sequence>
<feature type="region of interest" description="Disordered" evidence="1">
    <location>
        <begin position="46"/>
        <end position="154"/>
    </location>
</feature>
<organism evidence="3 4">
    <name type="scientific">Perilla frutescens var. hirtella</name>
    <name type="common">Perilla citriodora</name>
    <name type="synonym">Perilla setoyensis</name>
    <dbReference type="NCBI Taxonomy" id="608512"/>
    <lineage>
        <taxon>Eukaryota</taxon>
        <taxon>Viridiplantae</taxon>
        <taxon>Streptophyta</taxon>
        <taxon>Embryophyta</taxon>
        <taxon>Tracheophyta</taxon>
        <taxon>Spermatophyta</taxon>
        <taxon>Magnoliopsida</taxon>
        <taxon>eudicotyledons</taxon>
        <taxon>Gunneridae</taxon>
        <taxon>Pentapetalae</taxon>
        <taxon>asterids</taxon>
        <taxon>lamiids</taxon>
        <taxon>Lamiales</taxon>
        <taxon>Lamiaceae</taxon>
        <taxon>Nepetoideae</taxon>
        <taxon>Elsholtzieae</taxon>
        <taxon>Perilla</taxon>
    </lineage>
</organism>
<evidence type="ECO:0000313" key="4">
    <source>
        <dbReference type="Proteomes" id="UP001190926"/>
    </source>
</evidence>
<reference evidence="3 4" key="1">
    <citation type="journal article" date="2021" name="Nat. Commun.">
        <title>Incipient diploidization of the medicinal plant Perilla within 10,000 years.</title>
        <authorList>
            <person name="Zhang Y."/>
            <person name="Shen Q."/>
            <person name="Leng L."/>
            <person name="Zhang D."/>
            <person name="Chen S."/>
            <person name="Shi Y."/>
            <person name="Ning Z."/>
            <person name="Chen S."/>
        </authorList>
    </citation>
    <scope>NUCLEOTIDE SEQUENCE [LARGE SCALE GENOMIC DNA]</scope>
    <source>
        <strain evidence="4">cv. PC099</strain>
    </source>
</reference>
<accession>A0AAD4JIS3</accession>
<keyword evidence="4" id="KW-1185">Reference proteome</keyword>
<feature type="compositionally biased region" description="Low complexity" evidence="1">
    <location>
        <begin position="129"/>
        <end position="140"/>
    </location>
</feature>
<feature type="signal peptide" evidence="2">
    <location>
        <begin position="1"/>
        <end position="22"/>
    </location>
</feature>